<keyword evidence="8" id="KW-0067">ATP-binding</keyword>
<evidence type="ECO:0000256" key="1">
    <source>
        <dbReference type="ARBA" id="ARBA00004496"/>
    </source>
</evidence>
<comment type="subcellular location">
    <subcellularLocation>
        <location evidence="1">Cytoplasm</location>
    </subcellularLocation>
</comment>
<dbReference type="InterPro" id="IPR033729">
    <property type="entry name" value="SerRS_core"/>
</dbReference>
<evidence type="ECO:0000256" key="13">
    <source>
        <dbReference type="NCBIfam" id="TIGR00414"/>
    </source>
</evidence>
<dbReference type="NCBIfam" id="TIGR00414">
    <property type="entry name" value="serS"/>
    <property type="match status" value="1"/>
</dbReference>
<keyword evidence="6 15" id="KW-0436">Ligase</keyword>
<evidence type="ECO:0000256" key="3">
    <source>
        <dbReference type="ARBA" id="ARBA00010728"/>
    </source>
</evidence>
<evidence type="ECO:0000256" key="9">
    <source>
        <dbReference type="ARBA" id="ARBA00022917"/>
    </source>
</evidence>
<dbReference type="Gene3D" id="3.30.930.10">
    <property type="entry name" value="Bira Bifunctional Protein, Domain 2"/>
    <property type="match status" value="1"/>
</dbReference>
<evidence type="ECO:0000256" key="6">
    <source>
        <dbReference type="ARBA" id="ARBA00022598"/>
    </source>
</evidence>
<name>A0A1G1YX24_9BACT</name>
<dbReference type="PANTHER" id="PTHR43697:SF1">
    <property type="entry name" value="SERINE--TRNA LIGASE"/>
    <property type="match status" value="1"/>
</dbReference>
<reference evidence="15 16" key="1">
    <citation type="journal article" date="2016" name="Nat. Commun.">
        <title>Thousands of microbial genomes shed light on interconnected biogeochemical processes in an aquifer system.</title>
        <authorList>
            <person name="Anantharaman K."/>
            <person name="Brown C.T."/>
            <person name="Hug L.A."/>
            <person name="Sharon I."/>
            <person name="Castelle C.J."/>
            <person name="Probst A.J."/>
            <person name="Thomas B.C."/>
            <person name="Singh A."/>
            <person name="Wilkins M.J."/>
            <person name="Karaoz U."/>
            <person name="Brodie E.L."/>
            <person name="Williams K.H."/>
            <person name="Hubbard S.S."/>
            <person name="Banfield J.F."/>
        </authorList>
    </citation>
    <scope>NUCLEOTIDE SEQUENCE [LARGE SCALE GENOMIC DNA]</scope>
</reference>
<evidence type="ECO:0000259" key="14">
    <source>
        <dbReference type="PROSITE" id="PS50862"/>
    </source>
</evidence>
<dbReference type="InterPro" id="IPR002314">
    <property type="entry name" value="aa-tRNA-synt_IIb"/>
</dbReference>
<evidence type="ECO:0000256" key="11">
    <source>
        <dbReference type="ARBA" id="ARBA00047929"/>
    </source>
</evidence>
<evidence type="ECO:0000256" key="12">
    <source>
        <dbReference type="ARBA" id="ARBA00048823"/>
    </source>
</evidence>
<dbReference type="Proteomes" id="UP000177062">
    <property type="component" value="Unassembled WGS sequence"/>
</dbReference>
<accession>A0A1G1YX24</accession>
<dbReference type="GO" id="GO:0004828">
    <property type="term" value="F:serine-tRNA ligase activity"/>
    <property type="evidence" value="ECO:0007669"/>
    <property type="project" value="UniProtKB-UniRule"/>
</dbReference>
<dbReference type="PROSITE" id="PS50862">
    <property type="entry name" value="AA_TRNA_LIGASE_II"/>
    <property type="match status" value="1"/>
</dbReference>
<dbReference type="EC" id="6.1.1.11" evidence="4 13"/>
<dbReference type="AlphaFoldDB" id="A0A1G1YX24"/>
<organism evidence="15 16">
    <name type="scientific">Candidatus Colwellbacteria bacterium RBG_13_48_8</name>
    <dbReference type="NCBI Taxonomy" id="1797685"/>
    <lineage>
        <taxon>Bacteria</taxon>
        <taxon>Candidatus Colwelliibacteriota</taxon>
    </lineage>
</organism>
<evidence type="ECO:0000256" key="5">
    <source>
        <dbReference type="ARBA" id="ARBA00022490"/>
    </source>
</evidence>
<protein>
    <recommendedName>
        <fullName evidence="4 13">Serine--tRNA ligase</fullName>
        <ecNumber evidence="4 13">6.1.1.11</ecNumber>
    </recommendedName>
</protein>
<feature type="non-terminal residue" evidence="15">
    <location>
        <position position="1"/>
    </location>
</feature>
<dbReference type="GO" id="GO:0006434">
    <property type="term" value="P:seryl-tRNA aminoacylation"/>
    <property type="evidence" value="ECO:0007669"/>
    <property type="project" value="UniProtKB-UniRule"/>
</dbReference>
<sequence>EVGQKPSFNFTARDYVGLAGGLIDTERAARVSGSRFGYLLGDLVLLEFALVRLALEKLAPHGFIPVVPPVLIKSEPMRDMGKTKFIEDGDAFYVKEDDLYLVGTAEDTIGPLHMGEVLPGDSLPRRYVGFSTAFRREAGSYGKDTRGIFRTHQFDKVEMFSFAKPEDSVAENDFLLQRQEEIVQALDLPYRTVKICTGEMGFTATNQYDLEVWLPSEKRYRETHSCSNTTDFQSRGLNIKYRNSEGGTDYVHMLNATGIAIGRTILVLLENHQTKDGNIKIPKVLQAYVGKKEIKGGLLP</sequence>
<keyword evidence="10" id="KW-0030">Aminoacyl-tRNA synthetase</keyword>
<evidence type="ECO:0000256" key="10">
    <source>
        <dbReference type="ARBA" id="ARBA00023146"/>
    </source>
</evidence>
<comment type="catalytic activity">
    <reaction evidence="12">
        <text>tRNA(Ser) + L-serine + ATP = L-seryl-tRNA(Ser) + AMP + diphosphate + H(+)</text>
        <dbReference type="Rhea" id="RHEA:12292"/>
        <dbReference type="Rhea" id="RHEA-COMP:9669"/>
        <dbReference type="Rhea" id="RHEA-COMP:9703"/>
        <dbReference type="ChEBI" id="CHEBI:15378"/>
        <dbReference type="ChEBI" id="CHEBI:30616"/>
        <dbReference type="ChEBI" id="CHEBI:33019"/>
        <dbReference type="ChEBI" id="CHEBI:33384"/>
        <dbReference type="ChEBI" id="CHEBI:78442"/>
        <dbReference type="ChEBI" id="CHEBI:78533"/>
        <dbReference type="ChEBI" id="CHEBI:456215"/>
        <dbReference type="EC" id="6.1.1.11"/>
    </reaction>
</comment>
<dbReference type="PRINTS" id="PR00981">
    <property type="entry name" value="TRNASYNTHSER"/>
</dbReference>
<dbReference type="CDD" id="cd00770">
    <property type="entry name" value="SerRS_core"/>
    <property type="match status" value="1"/>
</dbReference>
<evidence type="ECO:0000256" key="2">
    <source>
        <dbReference type="ARBA" id="ARBA00005045"/>
    </source>
</evidence>
<comment type="pathway">
    <text evidence="2">Aminoacyl-tRNA biosynthesis; selenocysteinyl-tRNA(Sec) biosynthesis; L-seryl-tRNA(Sec) from L-serine and tRNA(Sec): step 1/1.</text>
</comment>
<keyword evidence="5" id="KW-0963">Cytoplasm</keyword>
<comment type="catalytic activity">
    <reaction evidence="11">
        <text>tRNA(Sec) + L-serine + ATP = L-seryl-tRNA(Sec) + AMP + diphosphate + H(+)</text>
        <dbReference type="Rhea" id="RHEA:42580"/>
        <dbReference type="Rhea" id="RHEA-COMP:9742"/>
        <dbReference type="Rhea" id="RHEA-COMP:10128"/>
        <dbReference type="ChEBI" id="CHEBI:15378"/>
        <dbReference type="ChEBI" id="CHEBI:30616"/>
        <dbReference type="ChEBI" id="CHEBI:33019"/>
        <dbReference type="ChEBI" id="CHEBI:33384"/>
        <dbReference type="ChEBI" id="CHEBI:78442"/>
        <dbReference type="ChEBI" id="CHEBI:78533"/>
        <dbReference type="ChEBI" id="CHEBI:456215"/>
        <dbReference type="EC" id="6.1.1.11"/>
    </reaction>
</comment>
<dbReference type="EMBL" id="MHIT01000029">
    <property type="protein sequence ID" value="OGY56306.1"/>
    <property type="molecule type" value="Genomic_DNA"/>
</dbReference>
<dbReference type="InterPro" id="IPR045864">
    <property type="entry name" value="aa-tRNA-synth_II/BPL/LPL"/>
</dbReference>
<dbReference type="InterPro" id="IPR002317">
    <property type="entry name" value="Ser-tRNA-ligase_type_1"/>
</dbReference>
<dbReference type="SUPFAM" id="SSF55681">
    <property type="entry name" value="Class II aaRS and biotin synthetases"/>
    <property type="match status" value="1"/>
</dbReference>
<dbReference type="Pfam" id="PF00587">
    <property type="entry name" value="tRNA-synt_2b"/>
    <property type="match status" value="1"/>
</dbReference>
<evidence type="ECO:0000313" key="16">
    <source>
        <dbReference type="Proteomes" id="UP000177062"/>
    </source>
</evidence>
<proteinExistence type="inferred from homology"/>
<dbReference type="InterPro" id="IPR006195">
    <property type="entry name" value="aa-tRNA-synth_II"/>
</dbReference>
<dbReference type="PANTHER" id="PTHR43697">
    <property type="entry name" value="SERYL-TRNA SYNTHETASE"/>
    <property type="match status" value="1"/>
</dbReference>
<evidence type="ECO:0000256" key="8">
    <source>
        <dbReference type="ARBA" id="ARBA00022840"/>
    </source>
</evidence>
<evidence type="ECO:0000256" key="4">
    <source>
        <dbReference type="ARBA" id="ARBA00012840"/>
    </source>
</evidence>
<comment type="caution">
    <text evidence="15">The sequence shown here is derived from an EMBL/GenBank/DDBJ whole genome shotgun (WGS) entry which is preliminary data.</text>
</comment>
<feature type="domain" description="Aminoacyl-transfer RNA synthetases class-II family profile" evidence="14">
    <location>
        <begin position="50"/>
        <end position="282"/>
    </location>
</feature>
<gene>
    <name evidence="15" type="ORF">A2Y84_00980</name>
</gene>
<comment type="similarity">
    <text evidence="3">Belongs to the class-II aminoacyl-tRNA synthetase family. Type-1 seryl-tRNA synthetase subfamily.</text>
</comment>
<evidence type="ECO:0000313" key="15">
    <source>
        <dbReference type="EMBL" id="OGY56306.1"/>
    </source>
</evidence>
<keyword evidence="9" id="KW-0648">Protein biosynthesis</keyword>
<evidence type="ECO:0000256" key="7">
    <source>
        <dbReference type="ARBA" id="ARBA00022741"/>
    </source>
</evidence>
<keyword evidence="7" id="KW-0547">Nucleotide-binding</keyword>
<dbReference type="GO" id="GO:0005737">
    <property type="term" value="C:cytoplasm"/>
    <property type="evidence" value="ECO:0007669"/>
    <property type="project" value="UniProtKB-SubCell"/>
</dbReference>
<dbReference type="GO" id="GO:0005524">
    <property type="term" value="F:ATP binding"/>
    <property type="evidence" value="ECO:0007669"/>
    <property type="project" value="UniProtKB-KW"/>
</dbReference>